<dbReference type="RefSeq" id="WP_010640116.1">
    <property type="nucleotide sequence ID" value="NZ_CP014485.1"/>
</dbReference>
<dbReference type="SFLD" id="SFLDS00003">
    <property type="entry name" value="Haloacid_Dehalogenase"/>
    <property type="match status" value="1"/>
</dbReference>
<evidence type="ECO:0000256" key="2">
    <source>
        <dbReference type="ARBA" id="ARBA00006171"/>
    </source>
</evidence>
<keyword evidence="4" id="KW-0460">Magnesium</keyword>
<gene>
    <name evidence="7" type="ORF">C0Q92_00485</name>
    <name evidence="8" type="ORF">FRZ02_03220</name>
</gene>
<dbReference type="InterPro" id="IPR051600">
    <property type="entry name" value="Beta-PGM-like"/>
</dbReference>
<dbReference type="InterPro" id="IPR023214">
    <property type="entry name" value="HAD_sf"/>
</dbReference>
<feature type="region of interest" description="Disordered" evidence="6">
    <location>
        <begin position="243"/>
        <end position="264"/>
    </location>
</feature>
<dbReference type="AlphaFoldDB" id="A0A140G429"/>
<dbReference type="PANTHER" id="PTHR46193">
    <property type="entry name" value="6-PHOSPHOGLUCONATE PHOSPHATASE"/>
    <property type="match status" value="1"/>
</dbReference>
<protein>
    <submittedName>
        <fullName evidence="7 8">Hydrolase</fullName>
    </submittedName>
</protein>
<comment type="similarity">
    <text evidence="2">Belongs to the HAD-like hydrolase superfamily. CbbY/CbbZ/Gph/YieH family.</text>
</comment>
<organism evidence="7 9">
    <name type="scientific">Streptomyces albidoflavus</name>
    <dbReference type="NCBI Taxonomy" id="1886"/>
    <lineage>
        <taxon>Bacteria</taxon>
        <taxon>Bacillati</taxon>
        <taxon>Actinomycetota</taxon>
        <taxon>Actinomycetes</taxon>
        <taxon>Kitasatosporales</taxon>
        <taxon>Streptomycetaceae</taxon>
        <taxon>Streptomyces</taxon>
        <taxon>Streptomyces albidoflavus group</taxon>
    </lineage>
</organism>
<dbReference type="GeneID" id="97265700"/>
<dbReference type="Proteomes" id="UP000318052">
    <property type="component" value="Unassembled WGS sequence"/>
</dbReference>
<evidence type="ECO:0000256" key="4">
    <source>
        <dbReference type="ARBA" id="ARBA00022842"/>
    </source>
</evidence>
<keyword evidence="7" id="KW-0378">Hydrolase</keyword>
<evidence type="ECO:0000256" key="3">
    <source>
        <dbReference type="ARBA" id="ARBA00022723"/>
    </source>
</evidence>
<evidence type="ECO:0000313" key="10">
    <source>
        <dbReference type="Proteomes" id="UP000318052"/>
    </source>
</evidence>
<accession>A0A0X3XF46</accession>
<dbReference type="GO" id="GO:0016787">
    <property type="term" value="F:hydrolase activity"/>
    <property type="evidence" value="ECO:0007669"/>
    <property type="project" value="UniProtKB-KW"/>
</dbReference>
<evidence type="ECO:0000313" key="8">
    <source>
        <dbReference type="EMBL" id="TWV25754.1"/>
    </source>
</evidence>
<dbReference type="PANTHER" id="PTHR46193:SF18">
    <property type="entry name" value="HEXITOL PHOSPHATASE B"/>
    <property type="match status" value="1"/>
</dbReference>
<evidence type="ECO:0000256" key="5">
    <source>
        <dbReference type="ARBA" id="ARBA00023277"/>
    </source>
</evidence>
<dbReference type="NCBIfam" id="TIGR01509">
    <property type="entry name" value="HAD-SF-IA-v3"/>
    <property type="match status" value="1"/>
</dbReference>
<evidence type="ECO:0000256" key="1">
    <source>
        <dbReference type="ARBA" id="ARBA00001946"/>
    </source>
</evidence>
<sequence>MAETDVLPPLRDADAVVFDVDGVVTDSARVHATAWKAAFDAYLRAHPPADPDQRRPFDAETDYLRYVDGKPRLDGAASFLASRGLDTGPDAVEEVAAAKEKVFVGHLRSGDIEPYPGTVRLLHALHRDGVPLAAASSSRHATELLRRAGVADLFAAIVDGGESRRLGLPGKPDPALFLHAAERLERPPARTAVVEDALAGVEAGHRGGFATVIGVDRLDDGTHGPALREHGADTVVRDLAELLAPDAPPPHPAHTADSPREEAS</sequence>
<comment type="cofactor">
    <cofactor evidence="1">
        <name>Mg(2+)</name>
        <dbReference type="ChEBI" id="CHEBI:18420"/>
    </cofactor>
</comment>
<dbReference type="InterPro" id="IPR006439">
    <property type="entry name" value="HAD-SF_hydro_IA"/>
</dbReference>
<proteinExistence type="inferred from homology"/>
<dbReference type="Pfam" id="PF00702">
    <property type="entry name" value="Hydrolase"/>
    <property type="match status" value="1"/>
</dbReference>
<keyword evidence="5" id="KW-0119">Carbohydrate metabolism</keyword>
<dbReference type="GO" id="GO:0046872">
    <property type="term" value="F:metal ion binding"/>
    <property type="evidence" value="ECO:0007669"/>
    <property type="project" value="UniProtKB-KW"/>
</dbReference>
<dbReference type="EMBL" id="PKLL01000001">
    <property type="protein sequence ID" value="RZE30339.1"/>
    <property type="molecule type" value="Genomic_DNA"/>
</dbReference>
<dbReference type="InterPro" id="IPR023198">
    <property type="entry name" value="PGP-like_dom2"/>
</dbReference>
<dbReference type="Gene3D" id="1.10.150.240">
    <property type="entry name" value="Putative phosphatase, domain 2"/>
    <property type="match status" value="1"/>
</dbReference>
<keyword evidence="3" id="KW-0479">Metal-binding</keyword>
<evidence type="ECO:0000256" key="6">
    <source>
        <dbReference type="SAM" id="MobiDB-lite"/>
    </source>
</evidence>
<dbReference type="SFLD" id="SFLDG01129">
    <property type="entry name" value="C1.5:_HAD__Beta-PGM__Phosphata"/>
    <property type="match status" value="1"/>
</dbReference>
<keyword evidence="10" id="KW-1185">Reference proteome</keyword>
<dbReference type="InterPro" id="IPR036412">
    <property type="entry name" value="HAD-like_sf"/>
</dbReference>
<reference evidence="8" key="3">
    <citation type="submission" date="2019-07" db="EMBL/GenBank/DDBJ databases">
        <authorList>
            <person name="Pylro V."/>
            <person name="Dias A."/>
            <person name="Andreote F."/>
            <person name="Varani A."/>
            <person name="Andreote C."/>
            <person name="Bernardo E."/>
            <person name="Martins T."/>
        </authorList>
    </citation>
    <scope>NUCLEOTIDE SEQUENCE</scope>
    <source>
        <strain evidence="8">77</strain>
    </source>
</reference>
<accession>A0A140G429</accession>
<name>A0A140G429_9ACTN</name>
<evidence type="ECO:0000313" key="9">
    <source>
        <dbReference type="Proteomes" id="UP000292693"/>
    </source>
</evidence>
<dbReference type="Gene3D" id="3.40.50.1000">
    <property type="entry name" value="HAD superfamily/HAD-like"/>
    <property type="match status" value="1"/>
</dbReference>
<dbReference type="SUPFAM" id="SSF56784">
    <property type="entry name" value="HAD-like"/>
    <property type="match status" value="1"/>
</dbReference>
<comment type="caution">
    <text evidence="7">The sequence shown here is derived from an EMBL/GenBank/DDBJ whole genome shotgun (WGS) entry which is preliminary data.</text>
</comment>
<reference evidence="10" key="2">
    <citation type="journal article" date="2019" name="Microbiol. Resour. Announc.">
        <title>Draft Genomic Sequences of Streptomyces misionensis and Streptomyces albidoflavus, bacteria applied for phytopathogen biocontrol.</title>
        <authorList>
            <person name="Pylro V."/>
            <person name="Dias A."/>
            <person name="Andreote F."/>
            <person name="Varani A."/>
            <person name="Andreote C."/>
            <person name="Bernardo E."/>
            <person name="Martins T."/>
        </authorList>
    </citation>
    <scope>NUCLEOTIDE SEQUENCE [LARGE SCALE GENOMIC DNA]</scope>
    <source>
        <strain evidence="10">77</strain>
    </source>
</reference>
<reference evidence="7 9" key="1">
    <citation type="submission" date="2017-12" db="EMBL/GenBank/DDBJ databases">
        <title>Population genomics insights into the ecological differentiation and adaptive evolution in streptomycetes.</title>
        <authorList>
            <person name="Li Y."/>
            <person name="Huang Y."/>
        </authorList>
    </citation>
    <scope>NUCLEOTIDE SEQUENCE [LARGE SCALE GENOMIC DNA]</scope>
    <source>
        <strain evidence="7 9">NBRC 100770</strain>
    </source>
</reference>
<evidence type="ECO:0000313" key="7">
    <source>
        <dbReference type="EMBL" id="RZE30339.1"/>
    </source>
</evidence>
<dbReference type="Proteomes" id="UP000292693">
    <property type="component" value="Unassembled WGS sequence"/>
</dbReference>
<dbReference type="EMBL" id="VOGX01000018">
    <property type="protein sequence ID" value="TWV25754.1"/>
    <property type="molecule type" value="Genomic_DNA"/>
</dbReference>